<feature type="transmembrane region" description="Helical" evidence="8">
    <location>
        <begin position="169"/>
        <end position="190"/>
    </location>
</feature>
<sequence>MMKIDFSRNETLVALVILAFCVIATISSPGFLSMPTLTDLLRGGITLGIFAVAALLVLISGGIDVSFTAVAAFTMYVTAMMLNTWAPGVPWWGAIIIGMCVGGLLGSINGIFIAGFGLPTLIVTLGTLSIFRGFMLTFIGQKQITTLPAGMREFGRMMMIRGTNPDGSFYSLPWAFAALVAVVIVTWALLHRTMLGRQIFAIGGSVESARRIGINVRRTQFFVYVYVGALAGLAGIIHASMARVANPFDLVGLELSVIAAVVLGGARLAGGYGTLTGTLLGVALIVLVRNSLVVLGIPSTWQTVAVGILILVGTGLPAWQAKRAAARSL</sequence>
<keyword evidence="5 8" id="KW-0812">Transmembrane</keyword>
<feature type="transmembrane region" description="Helical" evidence="8">
    <location>
        <begin position="250"/>
        <end position="270"/>
    </location>
</feature>
<evidence type="ECO:0000256" key="8">
    <source>
        <dbReference type="SAM" id="Phobius"/>
    </source>
</evidence>
<keyword evidence="3" id="KW-1003">Cell membrane</keyword>
<evidence type="ECO:0000256" key="3">
    <source>
        <dbReference type="ARBA" id="ARBA00022475"/>
    </source>
</evidence>
<feature type="transmembrane region" description="Helical" evidence="8">
    <location>
        <begin position="91"/>
        <end position="114"/>
    </location>
</feature>
<keyword evidence="2" id="KW-0813">Transport</keyword>
<feature type="transmembrane region" description="Helical" evidence="8">
    <location>
        <begin position="65"/>
        <end position="85"/>
    </location>
</feature>
<dbReference type="PANTHER" id="PTHR32196">
    <property type="entry name" value="ABC TRANSPORTER PERMEASE PROTEIN YPHD-RELATED-RELATED"/>
    <property type="match status" value="1"/>
</dbReference>
<dbReference type="AlphaFoldDB" id="A0A2W5SKL9"/>
<evidence type="ECO:0000256" key="7">
    <source>
        <dbReference type="ARBA" id="ARBA00023136"/>
    </source>
</evidence>
<feature type="transmembrane region" description="Helical" evidence="8">
    <location>
        <begin position="121"/>
        <end position="139"/>
    </location>
</feature>
<evidence type="ECO:0000256" key="1">
    <source>
        <dbReference type="ARBA" id="ARBA00004651"/>
    </source>
</evidence>
<evidence type="ECO:0000313" key="9">
    <source>
        <dbReference type="EMBL" id="PZQ99855.1"/>
    </source>
</evidence>
<accession>A0A2W5SKL9</accession>
<protein>
    <submittedName>
        <fullName evidence="9">Sugar ABC transporter permease</fullName>
    </submittedName>
</protein>
<dbReference type="Pfam" id="PF02653">
    <property type="entry name" value="BPD_transp_2"/>
    <property type="match status" value="1"/>
</dbReference>
<evidence type="ECO:0000313" key="10">
    <source>
        <dbReference type="Proteomes" id="UP000248975"/>
    </source>
</evidence>
<feature type="transmembrane region" description="Helical" evidence="8">
    <location>
        <begin position="221"/>
        <end position="244"/>
    </location>
</feature>
<gene>
    <name evidence="9" type="ORF">DI533_04240</name>
</gene>
<dbReference type="Proteomes" id="UP000248975">
    <property type="component" value="Unassembled WGS sequence"/>
</dbReference>
<evidence type="ECO:0000256" key="4">
    <source>
        <dbReference type="ARBA" id="ARBA00022519"/>
    </source>
</evidence>
<dbReference type="PANTHER" id="PTHR32196:SF21">
    <property type="entry name" value="ABC TRANSPORTER PERMEASE PROTEIN YPHD-RELATED"/>
    <property type="match status" value="1"/>
</dbReference>
<comment type="subcellular location">
    <subcellularLocation>
        <location evidence="1">Cell membrane</location>
        <topology evidence="1">Multi-pass membrane protein</topology>
    </subcellularLocation>
</comment>
<feature type="transmembrane region" description="Helical" evidence="8">
    <location>
        <begin position="40"/>
        <end position="58"/>
    </location>
</feature>
<dbReference type="CDD" id="cd06579">
    <property type="entry name" value="TM_PBP1_transp_AraH_like"/>
    <property type="match status" value="1"/>
</dbReference>
<dbReference type="GO" id="GO:0005886">
    <property type="term" value="C:plasma membrane"/>
    <property type="evidence" value="ECO:0007669"/>
    <property type="project" value="UniProtKB-SubCell"/>
</dbReference>
<organism evidence="9 10">
    <name type="scientific">Cereibacter sphaeroides</name>
    <name type="common">Rhodobacter sphaeroides</name>
    <dbReference type="NCBI Taxonomy" id="1063"/>
    <lineage>
        <taxon>Bacteria</taxon>
        <taxon>Pseudomonadati</taxon>
        <taxon>Pseudomonadota</taxon>
        <taxon>Alphaproteobacteria</taxon>
        <taxon>Rhodobacterales</taxon>
        <taxon>Paracoccaceae</taxon>
        <taxon>Cereibacter</taxon>
    </lineage>
</organism>
<keyword evidence="7 8" id="KW-0472">Membrane</keyword>
<evidence type="ECO:0000256" key="2">
    <source>
        <dbReference type="ARBA" id="ARBA00022448"/>
    </source>
</evidence>
<feature type="transmembrane region" description="Helical" evidence="8">
    <location>
        <begin position="301"/>
        <end position="319"/>
    </location>
</feature>
<name>A0A2W5SKL9_CERSP</name>
<dbReference type="InterPro" id="IPR001851">
    <property type="entry name" value="ABC_transp_permease"/>
</dbReference>
<evidence type="ECO:0000256" key="5">
    <source>
        <dbReference type="ARBA" id="ARBA00022692"/>
    </source>
</evidence>
<comment type="caution">
    <text evidence="9">The sequence shown here is derived from an EMBL/GenBank/DDBJ whole genome shotgun (WGS) entry which is preliminary data.</text>
</comment>
<feature type="transmembrane region" description="Helical" evidence="8">
    <location>
        <begin position="12"/>
        <end position="34"/>
    </location>
</feature>
<proteinExistence type="predicted"/>
<reference evidence="9 10" key="1">
    <citation type="submission" date="2017-08" db="EMBL/GenBank/DDBJ databases">
        <title>Infants hospitalized years apart are colonized by the same room-sourced microbial strains.</title>
        <authorList>
            <person name="Brooks B."/>
            <person name="Olm M.R."/>
            <person name="Firek B.A."/>
            <person name="Baker R."/>
            <person name="Thomas B.C."/>
            <person name="Morowitz M.J."/>
            <person name="Banfield J.F."/>
        </authorList>
    </citation>
    <scope>NUCLEOTIDE SEQUENCE [LARGE SCALE GENOMIC DNA]</scope>
    <source>
        <strain evidence="9">S2_003_000_R2_11</strain>
    </source>
</reference>
<keyword evidence="6 8" id="KW-1133">Transmembrane helix</keyword>
<keyword evidence="4" id="KW-0997">Cell inner membrane</keyword>
<dbReference type="EMBL" id="QFQS01000001">
    <property type="protein sequence ID" value="PZQ99855.1"/>
    <property type="molecule type" value="Genomic_DNA"/>
</dbReference>
<evidence type="ECO:0000256" key="6">
    <source>
        <dbReference type="ARBA" id="ARBA00022989"/>
    </source>
</evidence>
<dbReference type="GO" id="GO:0022857">
    <property type="term" value="F:transmembrane transporter activity"/>
    <property type="evidence" value="ECO:0007669"/>
    <property type="project" value="InterPro"/>
</dbReference>